<gene>
    <name evidence="4" type="ORF">PPRIM_AZ9-3.1.T0040479</name>
</gene>
<protein>
    <recommendedName>
        <fullName evidence="3">Deacetylase sirtuin-type domain-containing protein</fullName>
    </recommendedName>
</protein>
<evidence type="ECO:0000259" key="3">
    <source>
        <dbReference type="PROSITE" id="PS50305"/>
    </source>
</evidence>
<feature type="coiled-coil region" evidence="2">
    <location>
        <begin position="21"/>
        <end position="76"/>
    </location>
</feature>
<dbReference type="GO" id="GO:0070403">
    <property type="term" value="F:NAD+ binding"/>
    <property type="evidence" value="ECO:0007669"/>
    <property type="project" value="InterPro"/>
</dbReference>
<dbReference type="InterPro" id="IPR026590">
    <property type="entry name" value="Ssirtuin_cat_dom"/>
</dbReference>
<dbReference type="AlphaFoldDB" id="A0A8S1JNE2"/>
<dbReference type="PROSITE" id="PS50305">
    <property type="entry name" value="SIRTUIN"/>
    <property type="match status" value="1"/>
</dbReference>
<dbReference type="InterPro" id="IPR003000">
    <property type="entry name" value="Sirtuin"/>
</dbReference>
<dbReference type="PANTHER" id="PTHR11085">
    <property type="entry name" value="NAD-DEPENDENT PROTEIN DEACYLASE SIRTUIN-5, MITOCHONDRIAL-RELATED"/>
    <property type="match status" value="1"/>
</dbReference>
<comment type="caution">
    <text evidence="1">Lacks conserved residue(s) required for the propagation of feature annotation.</text>
</comment>
<name>A0A8S1JNE2_PARPR</name>
<dbReference type="EMBL" id="CAJJDM010000001">
    <property type="protein sequence ID" value="CAD8043255.1"/>
    <property type="molecule type" value="Genomic_DNA"/>
</dbReference>
<reference evidence="4" key="1">
    <citation type="submission" date="2021-01" db="EMBL/GenBank/DDBJ databases">
        <authorList>
            <consortium name="Genoscope - CEA"/>
            <person name="William W."/>
        </authorList>
    </citation>
    <scope>NUCLEOTIDE SEQUENCE</scope>
</reference>
<proteinExistence type="predicted"/>
<accession>A0A8S1JNE2</accession>
<keyword evidence="2" id="KW-0175">Coiled coil</keyword>
<feature type="domain" description="Deacetylase sirtuin-type" evidence="3">
    <location>
        <begin position="100"/>
        <end position="367"/>
    </location>
</feature>
<dbReference type="OMA" id="VWAWYLY"/>
<dbReference type="GO" id="GO:0005634">
    <property type="term" value="C:nucleus"/>
    <property type="evidence" value="ECO:0007669"/>
    <property type="project" value="TreeGrafter"/>
</dbReference>
<sequence>MDNYEPKPYQKFDWEEYNRKSAIEKEQYEKISKEIQETQERSKQTLANLEITFKNLDEAKTQARQTVDNIDKFKKQFSDAMDKLLENIGRSMGANNIKSDEQNPKTAQEVTVEQASKLITKNVLILCGAGLSYASGIPTFRGKDGYWTKGEDTFECQKVLTNEFLTNNPDLCWEWHKDFQKMLINKKPNAGHIAIANYKKKNPNTLIVSQNIDNILTSILPQKQIKHGHYESIYEIHGNIKYMRCMKECTLKKDELATLYDMPDLTKNLRPKCPQCGEDARPHILFFDESYTNENCRIQELQEKYDNYDTIIVVGTMLETGCAKSTVCKFIKKKAIIIEINPEPIIEVGNTYQIKGKSEEILPKLLK</sequence>
<evidence type="ECO:0000256" key="2">
    <source>
        <dbReference type="SAM" id="Coils"/>
    </source>
</evidence>
<keyword evidence="5" id="KW-1185">Reference proteome</keyword>
<organism evidence="4 5">
    <name type="scientific">Paramecium primaurelia</name>
    <dbReference type="NCBI Taxonomy" id="5886"/>
    <lineage>
        <taxon>Eukaryota</taxon>
        <taxon>Sar</taxon>
        <taxon>Alveolata</taxon>
        <taxon>Ciliophora</taxon>
        <taxon>Intramacronucleata</taxon>
        <taxon>Oligohymenophorea</taxon>
        <taxon>Peniculida</taxon>
        <taxon>Parameciidae</taxon>
        <taxon>Paramecium</taxon>
    </lineage>
</organism>
<dbReference type="Pfam" id="PF02146">
    <property type="entry name" value="SIR2"/>
    <property type="match status" value="1"/>
</dbReference>
<comment type="caution">
    <text evidence="4">The sequence shown here is derived from an EMBL/GenBank/DDBJ whole genome shotgun (WGS) entry which is preliminary data.</text>
</comment>
<evidence type="ECO:0000256" key="1">
    <source>
        <dbReference type="PROSITE-ProRule" id="PRU00236"/>
    </source>
</evidence>
<evidence type="ECO:0000313" key="4">
    <source>
        <dbReference type="EMBL" id="CAD8043255.1"/>
    </source>
</evidence>
<dbReference type="PANTHER" id="PTHR11085:SF10">
    <property type="entry name" value="NAD-DEPENDENT PROTEIN DEACYLASE SIRTUIN-5, MITOCHONDRIAL-RELATED"/>
    <property type="match status" value="1"/>
</dbReference>
<dbReference type="GO" id="GO:0017136">
    <property type="term" value="F:histone deacetylase activity, NAD-dependent"/>
    <property type="evidence" value="ECO:0007669"/>
    <property type="project" value="TreeGrafter"/>
</dbReference>
<dbReference type="Proteomes" id="UP000688137">
    <property type="component" value="Unassembled WGS sequence"/>
</dbReference>
<evidence type="ECO:0000313" key="5">
    <source>
        <dbReference type="Proteomes" id="UP000688137"/>
    </source>
</evidence>
<dbReference type="InterPro" id="IPR050134">
    <property type="entry name" value="NAD-dep_sirtuin_deacylases"/>
</dbReference>